<evidence type="ECO:0000256" key="7">
    <source>
        <dbReference type="ARBA" id="ARBA00016273"/>
    </source>
</evidence>
<evidence type="ECO:0000256" key="10">
    <source>
        <dbReference type="ARBA" id="ARBA00022741"/>
    </source>
</evidence>
<keyword evidence="12" id="KW-0067">ATP-binding</keyword>
<evidence type="ECO:0000313" key="20">
    <source>
        <dbReference type="Proteomes" id="UP001521150"/>
    </source>
</evidence>
<keyword evidence="13" id="KW-0220">Diaminopimelate biosynthesis</keyword>
<proteinExistence type="inferred from homology"/>
<dbReference type="Gene3D" id="3.30.2130.10">
    <property type="entry name" value="VC0802-like"/>
    <property type="match status" value="1"/>
</dbReference>
<dbReference type="CDD" id="cd04246">
    <property type="entry name" value="AAK_AK-DapG-like"/>
    <property type="match status" value="1"/>
</dbReference>
<protein>
    <recommendedName>
        <fullName evidence="7 16">Aspartokinase</fullName>
        <ecNumber evidence="6 16">2.7.2.4</ecNumber>
    </recommendedName>
</protein>
<dbReference type="Pfam" id="PF00696">
    <property type="entry name" value="AA_kinase"/>
    <property type="match status" value="1"/>
</dbReference>
<comment type="function">
    <text evidence="1">Catalyzes the phosphorylation of the beta-carboxyl group of aspartic acid with ATP to yield 4-phospho-L-aspartate, which is involved in the branched biosynthetic pathway leading to the biosynthesis of amino acids lysine, threonine, isoleucine and methionine.</text>
</comment>
<evidence type="ECO:0000313" key="19">
    <source>
        <dbReference type="EMBL" id="MCE7003039.1"/>
    </source>
</evidence>
<evidence type="ECO:0000256" key="15">
    <source>
        <dbReference type="ARBA" id="ARBA00047872"/>
    </source>
</evidence>
<evidence type="ECO:0000256" key="5">
    <source>
        <dbReference type="ARBA" id="ARBA00010122"/>
    </source>
</evidence>
<evidence type="ECO:0000256" key="8">
    <source>
        <dbReference type="ARBA" id="ARBA00022605"/>
    </source>
</evidence>
<reference evidence="19 20" key="1">
    <citation type="submission" date="2021-12" db="EMBL/GenBank/DDBJ databases">
        <title>Genome sequence of Kibdelosporangium philippinense ATCC 49844.</title>
        <authorList>
            <person name="Fedorov E.A."/>
            <person name="Omeragic M."/>
            <person name="Shalygina K.F."/>
            <person name="Maclea K.S."/>
        </authorList>
    </citation>
    <scope>NUCLEOTIDE SEQUENCE [LARGE SCALE GENOMIC DNA]</scope>
    <source>
        <strain evidence="19 20">ATCC 49844</strain>
    </source>
</reference>
<comment type="caution">
    <text evidence="19">The sequence shown here is derived from an EMBL/GenBank/DDBJ whole genome shotgun (WGS) entry which is preliminary data.</text>
</comment>
<dbReference type="EMBL" id="JAJVCN010000001">
    <property type="protein sequence ID" value="MCE7003039.1"/>
    <property type="molecule type" value="Genomic_DNA"/>
</dbReference>
<dbReference type="SUPFAM" id="SSF55021">
    <property type="entry name" value="ACT-like"/>
    <property type="match status" value="1"/>
</dbReference>
<dbReference type="PANTHER" id="PTHR21499:SF3">
    <property type="entry name" value="ASPARTOKINASE"/>
    <property type="match status" value="1"/>
</dbReference>
<dbReference type="RefSeq" id="WP_233724602.1">
    <property type="nucleotide sequence ID" value="NZ_JAJVCN010000001.1"/>
</dbReference>
<dbReference type="InterPro" id="IPR005260">
    <property type="entry name" value="Asp_kin_monofn"/>
</dbReference>
<comment type="catalytic activity">
    <reaction evidence="15 16">
        <text>L-aspartate + ATP = 4-phospho-L-aspartate + ADP</text>
        <dbReference type="Rhea" id="RHEA:23776"/>
        <dbReference type="ChEBI" id="CHEBI:29991"/>
        <dbReference type="ChEBI" id="CHEBI:30616"/>
        <dbReference type="ChEBI" id="CHEBI:57535"/>
        <dbReference type="ChEBI" id="CHEBI:456216"/>
        <dbReference type="EC" id="2.7.2.4"/>
    </reaction>
</comment>
<name>A0ABS8Z7J8_9PSEU</name>
<evidence type="ECO:0000256" key="3">
    <source>
        <dbReference type="ARBA" id="ARBA00004986"/>
    </source>
</evidence>
<dbReference type="InterPro" id="IPR001048">
    <property type="entry name" value="Asp/Glu/Uridylate_kinase"/>
</dbReference>
<keyword evidence="11 16" id="KW-0418">Kinase</keyword>
<dbReference type="InterPro" id="IPR045865">
    <property type="entry name" value="ACT-like_dom_sf"/>
</dbReference>
<evidence type="ECO:0000259" key="18">
    <source>
        <dbReference type="Pfam" id="PF00696"/>
    </source>
</evidence>
<comment type="similarity">
    <text evidence="5 16">Belongs to the aspartokinase family.</text>
</comment>
<keyword evidence="9 16" id="KW-0808">Transferase</keyword>
<evidence type="ECO:0000256" key="16">
    <source>
        <dbReference type="RuleBase" id="RU003448"/>
    </source>
</evidence>
<dbReference type="InterPro" id="IPR018042">
    <property type="entry name" value="Aspartate_kinase_CS"/>
</dbReference>
<dbReference type="InterPro" id="IPR036393">
    <property type="entry name" value="AceGlu_kinase-like_sf"/>
</dbReference>
<dbReference type="SUPFAM" id="SSF53633">
    <property type="entry name" value="Carbamate kinase-like"/>
    <property type="match status" value="1"/>
</dbReference>
<evidence type="ECO:0000256" key="6">
    <source>
        <dbReference type="ARBA" id="ARBA00013059"/>
    </source>
</evidence>
<evidence type="ECO:0000256" key="2">
    <source>
        <dbReference type="ARBA" id="ARBA00004766"/>
    </source>
</evidence>
<dbReference type="PANTHER" id="PTHR21499">
    <property type="entry name" value="ASPARTATE KINASE"/>
    <property type="match status" value="1"/>
</dbReference>
<dbReference type="Proteomes" id="UP001521150">
    <property type="component" value="Unassembled WGS sequence"/>
</dbReference>
<dbReference type="NCBIfam" id="TIGR00657">
    <property type="entry name" value="asp_kinases"/>
    <property type="match status" value="1"/>
</dbReference>
<dbReference type="PIRSF" id="PIRSF000726">
    <property type="entry name" value="Asp_kin"/>
    <property type="match status" value="1"/>
</dbReference>
<dbReference type="Gene3D" id="3.40.1160.10">
    <property type="entry name" value="Acetylglutamate kinase-like"/>
    <property type="match status" value="1"/>
</dbReference>
<evidence type="ECO:0000256" key="11">
    <source>
        <dbReference type="ARBA" id="ARBA00022777"/>
    </source>
</evidence>
<dbReference type="InterPro" id="IPR001341">
    <property type="entry name" value="Asp_kinase"/>
</dbReference>
<evidence type="ECO:0000256" key="12">
    <source>
        <dbReference type="ARBA" id="ARBA00022840"/>
    </source>
</evidence>
<evidence type="ECO:0000256" key="14">
    <source>
        <dbReference type="ARBA" id="ARBA00023154"/>
    </source>
</evidence>
<evidence type="ECO:0000256" key="13">
    <source>
        <dbReference type="ARBA" id="ARBA00022915"/>
    </source>
</evidence>
<gene>
    <name evidence="19" type="ORF">LWC34_09395</name>
</gene>
<dbReference type="PROSITE" id="PS00324">
    <property type="entry name" value="ASPARTOKINASE"/>
    <property type="match status" value="1"/>
</dbReference>
<dbReference type="GO" id="GO:0004072">
    <property type="term" value="F:aspartate kinase activity"/>
    <property type="evidence" value="ECO:0007669"/>
    <property type="project" value="UniProtKB-EC"/>
</dbReference>
<dbReference type="EC" id="2.7.2.4" evidence="6 16"/>
<comment type="pathway">
    <text evidence="4 17">Amino-acid biosynthesis; L-threonine biosynthesis; L-threonine from L-aspartate: step 1/5.</text>
</comment>
<sequence>MNLVIQKYGGTSLGDASKIRRAARRIATEDRPVVVVVSAMGGTTDTMVNLASDLTDAPPARELDLLLSTGEQASAAALAMALHEIGVSARSFSGRDAGITTDGVHGDARIINVDASRVRECVQDGCVPVVTGFQGIAAQSGELTTLSRGGSDTTAVALAAALHADECEILTDVEGVFTADPRHVAEARKMDYLSYGDMAELASSGASVLAHPSVEYASNHRVPVHVRSSATGTCGTWVTSAHSAAPFESERLTAVGVAHQTGQLRCQLDGITPAELSTVTAALADPTLSVDVLEYPPSDKVGSLRFTVKAAHRQQVDWMLAELRAADAFTECHWSGPVGKVSLVGRGFRAHHPRVRPLVLDTLKSHHIGVRDLAVSARRISITCAEHDVLTAVTYLHRTFLAAQRWPSLPRERAVG</sequence>
<evidence type="ECO:0000256" key="1">
    <source>
        <dbReference type="ARBA" id="ARBA00002843"/>
    </source>
</evidence>
<evidence type="ECO:0000256" key="4">
    <source>
        <dbReference type="ARBA" id="ARBA00005139"/>
    </source>
</evidence>
<comment type="pathway">
    <text evidence="2 17">Amino-acid biosynthesis; L-lysine biosynthesis via DAP pathway; (S)-tetrahydrodipicolinate from L-aspartate: step 1/4.</text>
</comment>
<accession>A0ABS8Z7J8</accession>
<dbReference type="NCBIfam" id="NF005155">
    <property type="entry name" value="PRK06635.1-4"/>
    <property type="match status" value="1"/>
</dbReference>
<keyword evidence="8 17" id="KW-0028">Amino-acid biosynthesis</keyword>
<evidence type="ECO:0000256" key="17">
    <source>
        <dbReference type="RuleBase" id="RU004249"/>
    </source>
</evidence>
<comment type="pathway">
    <text evidence="3 17">Amino-acid biosynthesis; L-methionine biosynthesis via de novo pathway; L-homoserine from L-aspartate: step 1/3.</text>
</comment>
<evidence type="ECO:0000256" key="9">
    <source>
        <dbReference type="ARBA" id="ARBA00022679"/>
    </source>
</evidence>
<feature type="domain" description="Aspartate/glutamate/uridylate kinase" evidence="18">
    <location>
        <begin position="3"/>
        <end position="228"/>
    </location>
</feature>
<keyword evidence="20" id="KW-1185">Reference proteome</keyword>
<keyword evidence="14" id="KW-0457">Lysine biosynthesis</keyword>
<organism evidence="19 20">
    <name type="scientific">Kibdelosporangium philippinense</name>
    <dbReference type="NCBI Taxonomy" id="211113"/>
    <lineage>
        <taxon>Bacteria</taxon>
        <taxon>Bacillati</taxon>
        <taxon>Actinomycetota</taxon>
        <taxon>Actinomycetes</taxon>
        <taxon>Pseudonocardiales</taxon>
        <taxon>Pseudonocardiaceae</taxon>
        <taxon>Kibdelosporangium</taxon>
    </lineage>
</organism>
<keyword evidence="10" id="KW-0547">Nucleotide-binding</keyword>